<evidence type="ECO:0000256" key="4">
    <source>
        <dbReference type="SAM" id="SignalP"/>
    </source>
</evidence>
<keyword evidence="3 4" id="KW-0732">Signal</keyword>
<dbReference type="Proteomes" id="UP000585437">
    <property type="component" value="Unassembled WGS sequence"/>
</dbReference>
<dbReference type="PANTHER" id="PTHR30290">
    <property type="entry name" value="PERIPLASMIC BINDING COMPONENT OF ABC TRANSPORTER"/>
    <property type="match status" value="1"/>
</dbReference>
<evidence type="ECO:0000256" key="1">
    <source>
        <dbReference type="ARBA" id="ARBA00004418"/>
    </source>
</evidence>
<dbReference type="PANTHER" id="PTHR30290:SF64">
    <property type="entry name" value="ABC TRANSPORTER PERIPLASMIC BINDING PROTEIN"/>
    <property type="match status" value="1"/>
</dbReference>
<dbReference type="InterPro" id="IPR030678">
    <property type="entry name" value="Peptide/Ni-bd"/>
</dbReference>
<feature type="chain" id="PRO_5031027055" evidence="4">
    <location>
        <begin position="25"/>
        <end position="606"/>
    </location>
</feature>
<evidence type="ECO:0000313" key="6">
    <source>
        <dbReference type="EMBL" id="MBB6506708.1"/>
    </source>
</evidence>
<feature type="domain" description="Solute-binding protein family 5" evidence="5">
    <location>
        <begin position="108"/>
        <end position="518"/>
    </location>
</feature>
<dbReference type="InterPro" id="IPR039424">
    <property type="entry name" value="SBP_5"/>
</dbReference>
<dbReference type="Gene3D" id="3.10.105.10">
    <property type="entry name" value="Dipeptide-binding Protein, Domain 3"/>
    <property type="match status" value="1"/>
</dbReference>
<reference evidence="6 7" key="1">
    <citation type="submission" date="2020-08" db="EMBL/GenBank/DDBJ databases">
        <title>The Agave Microbiome: Exploring the role of microbial communities in plant adaptations to desert environments.</title>
        <authorList>
            <person name="Partida-Martinez L.P."/>
        </authorList>
    </citation>
    <scope>NUCLEOTIDE SEQUENCE [LARGE SCALE GENOMIC DNA]</scope>
    <source>
        <strain evidence="6 7">AS3.12</strain>
    </source>
</reference>
<dbReference type="GO" id="GO:0030288">
    <property type="term" value="C:outer membrane-bounded periplasmic space"/>
    <property type="evidence" value="ECO:0007669"/>
    <property type="project" value="TreeGrafter"/>
</dbReference>
<comment type="subcellular location">
    <subcellularLocation>
        <location evidence="1">Periplasm</location>
    </subcellularLocation>
</comment>
<dbReference type="EMBL" id="JACHBU010000001">
    <property type="protein sequence ID" value="MBB6506708.1"/>
    <property type="molecule type" value="Genomic_DNA"/>
</dbReference>
<dbReference type="InterPro" id="IPR000914">
    <property type="entry name" value="SBP_5_dom"/>
</dbReference>
<evidence type="ECO:0000256" key="2">
    <source>
        <dbReference type="ARBA" id="ARBA00005695"/>
    </source>
</evidence>
<feature type="signal peptide" evidence="4">
    <location>
        <begin position="1"/>
        <end position="24"/>
    </location>
</feature>
<comment type="similarity">
    <text evidence="2">Belongs to the bacterial solute-binding protein 5 family.</text>
</comment>
<sequence length="606" mass="68551">MKRSISFLIAATLFVPVMASGARAQPVHAISMHGEPALPADYQHLSYVNPQVKKGGSVRYGVVGTFDSLNPFNLKSIRTTARGVWDPAFGNLIYETLMTRSADEPFTLYGLLAESVEWNDERTFIQFNINPKAKWSDGQPVTPEDVIFSFEVLRDKGRVPFSRRLAPVEKMEKVGERSVRFTFNDTVDREFPLIIAASTPILPKHAIDPETFDQSTLKVPLGSGPYLIKSVSPGQRIVYERDEKYWGKDIPAKVGFDNYDRISVEYFLEDNTLFEAFKKGEIDIYPDGSPTHWARAYNFPAIRTGDAVKEAFTPQLPTGMLGFVFNTRRSIFADVNVRAGLSLAFDFEWANRNLFENAYTRTESFWQGSPLTSLGKPADQRELEILGDTKNRIEPDVLDGTYRIEKTNASGADRRVLRKAVDLLNKGGYTIKNGRMTNASGRQLSFEVMTQTVDQEKLAIAYQRALRMIGVDMAIRTVDDSQYQARSGSFDYDMIVKSYPSSLSPGIEQMGRWGSTSRDTPGSFNFAGTADPDIDRLIGTMTAVRSKEDFEATVRAYDRLLISGHYMVPLYHIADQWVARRKQIRYPETLPLYGYQLNTWWDERAQ</sequence>
<comment type="caution">
    <text evidence="6">The sequence shown here is derived from an EMBL/GenBank/DDBJ whole genome shotgun (WGS) entry which is preliminary data.</text>
</comment>
<name>A0A7X0JFM8_9HYPH</name>
<accession>A0A7X0JFM8</accession>
<dbReference type="CDD" id="cd08497">
    <property type="entry name" value="MbnE-like"/>
    <property type="match status" value="1"/>
</dbReference>
<dbReference type="PIRSF" id="PIRSF002741">
    <property type="entry name" value="MppA"/>
    <property type="match status" value="1"/>
</dbReference>
<dbReference type="Gene3D" id="3.40.190.10">
    <property type="entry name" value="Periplasmic binding protein-like II"/>
    <property type="match status" value="1"/>
</dbReference>
<protein>
    <submittedName>
        <fullName evidence="6">Peptide/nickel transport system substrate-binding protein</fullName>
    </submittedName>
</protein>
<organism evidence="6 7">
    <name type="scientific">Rhizobium soli</name>
    <dbReference type="NCBI Taxonomy" id="424798"/>
    <lineage>
        <taxon>Bacteria</taxon>
        <taxon>Pseudomonadati</taxon>
        <taxon>Pseudomonadota</taxon>
        <taxon>Alphaproteobacteria</taxon>
        <taxon>Hyphomicrobiales</taxon>
        <taxon>Rhizobiaceae</taxon>
        <taxon>Rhizobium/Agrobacterium group</taxon>
        <taxon>Rhizobium</taxon>
    </lineage>
</organism>
<gene>
    <name evidence="6" type="ORF">F4695_000027</name>
</gene>
<proteinExistence type="inferred from homology"/>
<dbReference type="SUPFAM" id="SSF53850">
    <property type="entry name" value="Periplasmic binding protein-like II"/>
    <property type="match status" value="1"/>
</dbReference>
<evidence type="ECO:0000256" key="3">
    <source>
        <dbReference type="ARBA" id="ARBA00022729"/>
    </source>
</evidence>
<dbReference type="AlphaFoldDB" id="A0A7X0JFM8"/>
<keyword evidence="7" id="KW-1185">Reference proteome</keyword>
<dbReference type="Pfam" id="PF00496">
    <property type="entry name" value="SBP_bac_5"/>
    <property type="match status" value="1"/>
</dbReference>
<dbReference type="GO" id="GO:1904680">
    <property type="term" value="F:peptide transmembrane transporter activity"/>
    <property type="evidence" value="ECO:0007669"/>
    <property type="project" value="TreeGrafter"/>
</dbReference>
<evidence type="ECO:0000259" key="5">
    <source>
        <dbReference type="Pfam" id="PF00496"/>
    </source>
</evidence>
<dbReference type="GO" id="GO:0042884">
    <property type="term" value="P:microcin transport"/>
    <property type="evidence" value="ECO:0007669"/>
    <property type="project" value="TreeGrafter"/>
</dbReference>
<dbReference type="GO" id="GO:0043190">
    <property type="term" value="C:ATP-binding cassette (ABC) transporter complex"/>
    <property type="evidence" value="ECO:0007669"/>
    <property type="project" value="InterPro"/>
</dbReference>
<dbReference type="GO" id="GO:0015833">
    <property type="term" value="P:peptide transport"/>
    <property type="evidence" value="ECO:0007669"/>
    <property type="project" value="TreeGrafter"/>
</dbReference>
<evidence type="ECO:0000313" key="7">
    <source>
        <dbReference type="Proteomes" id="UP000585437"/>
    </source>
</evidence>